<protein>
    <submittedName>
        <fullName evidence="1">DNA-binding protein</fullName>
    </submittedName>
</protein>
<dbReference type="Proteomes" id="UP000078476">
    <property type="component" value="Unassembled WGS sequence"/>
</dbReference>
<dbReference type="EMBL" id="LUUI01000044">
    <property type="protein sequence ID" value="OAI20444.1"/>
    <property type="molecule type" value="Genomic_DNA"/>
</dbReference>
<organism evidence="1 2">
    <name type="scientific">Methylomonas lenta</name>
    <dbReference type="NCBI Taxonomy" id="980561"/>
    <lineage>
        <taxon>Bacteria</taxon>
        <taxon>Pseudomonadati</taxon>
        <taxon>Pseudomonadota</taxon>
        <taxon>Gammaproteobacteria</taxon>
        <taxon>Methylococcales</taxon>
        <taxon>Methylococcaceae</taxon>
        <taxon>Methylomonas</taxon>
    </lineage>
</organism>
<keyword evidence="2" id="KW-1185">Reference proteome</keyword>
<dbReference type="STRING" id="980561.A1359_02990"/>
<dbReference type="AlphaFoldDB" id="A0A177NSA6"/>
<dbReference type="InterPro" id="IPR013468">
    <property type="entry name" value="CHP02647"/>
</dbReference>
<dbReference type="RefSeq" id="WP_066977717.1">
    <property type="nucleotide sequence ID" value="NZ_LUUI01000044.1"/>
</dbReference>
<sequence length="82" mass="9122">MRLNDEIVAEIHLLSLFNLVSHQEGVKVHHDAEPKMIEAAQRLFDKDLTTRTDGGYLTDLGLEAAEHAQRVLTILGAKKSSD</sequence>
<dbReference type="NCBIfam" id="TIGR02647">
    <property type="entry name" value="DNA"/>
    <property type="match status" value="1"/>
</dbReference>
<comment type="caution">
    <text evidence="1">The sequence shown here is derived from an EMBL/GenBank/DDBJ whole genome shotgun (WGS) entry which is preliminary data.</text>
</comment>
<evidence type="ECO:0000313" key="1">
    <source>
        <dbReference type="EMBL" id="OAI20444.1"/>
    </source>
</evidence>
<dbReference type="Pfam" id="PF18918">
    <property type="entry name" value="DUF5669"/>
    <property type="match status" value="1"/>
</dbReference>
<gene>
    <name evidence="1" type="ORF">A1359_02990</name>
</gene>
<reference evidence="1 2" key="1">
    <citation type="submission" date="2016-03" db="EMBL/GenBank/DDBJ databases">
        <authorList>
            <person name="Ploux O."/>
        </authorList>
    </citation>
    <scope>NUCLEOTIDE SEQUENCE [LARGE SCALE GENOMIC DNA]</scope>
    <source>
        <strain evidence="1 2">R-45370</strain>
    </source>
</reference>
<accession>A0A177NSA6</accession>
<evidence type="ECO:0000313" key="2">
    <source>
        <dbReference type="Proteomes" id="UP000078476"/>
    </source>
</evidence>
<keyword evidence="1" id="KW-0238">DNA-binding</keyword>
<proteinExistence type="predicted"/>
<dbReference type="OrthoDB" id="5600572at2"/>
<name>A0A177NSA6_9GAMM</name>
<dbReference type="GO" id="GO:0003677">
    <property type="term" value="F:DNA binding"/>
    <property type="evidence" value="ECO:0007669"/>
    <property type="project" value="UniProtKB-KW"/>
</dbReference>